<evidence type="ECO:0000256" key="2">
    <source>
        <dbReference type="ARBA" id="ARBA00004651"/>
    </source>
</evidence>
<evidence type="ECO:0000256" key="1">
    <source>
        <dbReference type="ARBA" id="ARBA00001947"/>
    </source>
</evidence>
<keyword evidence="11" id="KW-0482">Metalloprotease</keyword>
<evidence type="ECO:0000256" key="12">
    <source>
        <dbReference type="ARBA" id="ARBA00023136"/>
    </source>
</evidence>
<reference evidence="15" key="1">
    <citation type="submission" date="2019-04" db="EMBL/GenBank/DDBJ databases">
        <title>Evolution of Biomass-Degrading Anaerobic Consortia Revealed by Metagenomics.</title>
        <authorList>
            <person name="Peng X."/>
        </authorList>
    </citation>
    <scope>NUCLEOTIDE SEQUENCE</scope>
    <source>
        <strain evidence="15">SIG551</strain>
    </source>
</reference>
<evidence type="ECO:0000256" key="7">
    <source>
        <dbReference type="ARBA" id="ARBA00022723"/>
    </source>
</evidence>
<protein>
    <submittedName>
        <fullName evidence="15">Site-2 protease family protein</fullName>
    </submittedName>
</protein>
<feature type="domain" description="Peptidase M50" evidence="14">
    <location>
        <begin position="149"/>
        <end position="223"/>
    </location>
</feature>
<feature type="transmembrane region" description="Helical" evidence="13">
    <location>
        <begin position="43"/>
        <end position="64"/>
    </location>
</feature>
<comment type="cofactor">
    <cofactor evidence="1">
        <name>Zn(2+)</name>
        <dbReference type="ChEBI" id="CHEBI:29105"/>
    </cofactor>
</comment>
<evidence type="ECO:0000256" key="9">
    <source>
        <dbReference type="ARBA" id="ARBA00022833"/>
    </source>
</evidence>
<feature type="transmembrane region" description="Helical" evidence="13">
    <location>
        <begin position="128"/>
        <end position="153"/>
    </location>
</feature>
<proteinExistence type="inferred from homology"/>
<keyword evidence="10 13" id="KW-1133">Transmembrane helix</keyword>
<keyword evidence="7" id="KW-0479">Metal-binding</keyword>
<feature type="transmembrane region" description="Helical" evidence="13">
    <location>
        <begin position="84"/>
        <end position="107"/>
    </location>
</feature>
<evidence type="ECO:0000256" key="11">
    <source>
        <dbReference type="ARBA" id="ARBA00023049"/>
    </source>
</evidence>
<feature type="transmembrane region" description="Helical" evidence="13">
    <location>
        <begin position="213"/>
        <end position="233"/>
    </location>
</feature>
<organism evidence="15 16">
    <name type="scientific">Faecalispora sporosphaeroides</name>
    <dbReference type="NCBI Taxonomy" id="1549"/>
    <lineage>
        <taxon>Bacteria</taxon>
        <taxon>Bacillati</taxon>
        <taxon>Bacillota</taxon>
        <taxon>Clostridia</taxon>
        <taxon>Eubacteriales</taxon>
        <taxon>Oscillospiraceae</taxon>
        <taxon>Faecalispora</taxon>
    </lineage>
</organism>
<evidence type="ECO:0000313" key="15">
    <source>
        <dbReference type="EMBL" id="MBE6832975.1"/>
    </source>
</evidence>
<comment type="similarity">
    <text evidence="3">Belongs to the peptidase M50B family.</text>
</comment>
<feature type="transmembrane region" description="Helical" evidence="13">
    <location>
        <begin position="159"/>
        <end position="184"/>
    </location>
</feature>
<keyword evidence="4" id="KW-1003">Cell membrane</keyword>
<keyword evidence="8" id="KW-0378">Hydrolase</keyword>
<dbReference type="GO" id="GO:0005886">
    <property type="term" value="C:plasma membrane"/>
    <property type="evidence" value="ECO:0007669"/>
    <property type="project" value="UniProtKB-SubCell"/>
</dbReference>
<dbReference type="EMBL" id="SVNY01000002">
    <property type="protein sequence ID" value="MBE6832975.1"/>
    <property type="molecule type" value="Genomic_DNA"/>
</dbReference>
<sequence>MGTGPAKKRKYSNMAAVLRKAVKMLYQVIQSIFRGVPINMISVLMQILAVLVIIFCVLPIHEYAHGWMAKKLGDNTAAYQGRLTINPLASIDPLGALAILLFGFGWAKPVPVDTRNFKNPKRDMAITALAGPVSNLLAALAGAILLNAISIFAGSIPQAIQFGIAVFFGYFISINVMLAVFNLIPLPPLDGSRIVGAFLSDKALYRYYQNQQFIMMVLFAMLIFGFLNEPLYLMQSWVQSGILWLADLPFRLFGV</sequence>
<keyword evidence="9" id="KW-0862">Zinc</keyword>
<dbReference type="AlphaFoldDB" id="A0A928KVW2"/>
<dbReference type="InterPro" id="IPR052348">
    <property type="entry name" value="Metallopeptidase_M50B"/>
</dbReference>
<dbReference type="GO" id="GO:0006508">
    <property type="term" value="P:proteolysis"/>
    <property type="evidence" value="ECO:0007669"/>
    <property type="project" value="UniProtKB-KW"/>
</dbReference>
<evidence type="ECO:0000256" key="13">
    <source>
        <dbReference type="SAM" id="Phobius"/>
    </source>
</evidence>
<dbReference type="GO" id="GO:0008237">
    <property type="term" value="F:metallopeptidase activity"/>
    <property type="evidence" value="ECO:0007669"/>
    <property type="project" value="UniProtKB-KW"/>
</dbReference>
<dbReference type="Proteomes" id="UP000754750">
    <property type="component" value="Unassembled WGS sequence"/>
</dbReference>
<evidence type="ECO:0000256" key="5">
    <source>
        <dbReference type="ARBA" id="ARBA00022670"/>
    </source>
</evidence>
<evidence type="ECO:0000259" key="14">
    <source>
        <dbReference type="Pfam" id="PF02163"/>
    </source>
</evidence>
<dbReference type="Pfam" id="PF02163">
    <property type="entry name" value="Peptidase_M50"/>
    <property type="match status" value="1"/>
</dbReference>
<keyword evidence="5 15" id="KW-0645">Protease</keyword>
<gene>
    <name evidence="15" type="ORF">E7512_05240</name>
</gene>
<dbReference type="InterPro" id="IPR008915">
    <property type="entry name" value="Peptidase_M50"/>
</dbReference>
<accession>A0A928KVW2</accession>
<dbReference type="CDD" id="cd06158">
    <property type="entry name" value="S2P-M50_like_1"/>
    <property type="match status" value="1"/>
</dbReference>
<dbReference type="PANTHER" id="PTHR35864:SF1">
    <property type="entry name" value="ZINC METALLOPROTEASE YWHC-RELATED"/>
    <property type="match status" value="1"/>
</dbReference>
<evidence type="ECO:0000256" key="3">
    <source>
        <dbReference type="ARBA" id="ARBA00007931"/>
    </source>
</evidence>
<evidence type="ECO:0000256" key="6">
    <source>
        <dbReference type="ARBA" id="ARBA00022692"/>
    </source>
</evidence>
<dbReference type="GO" id="GO:0046872">
    <property type="term" value="F:metal ion binding"/>
    <property type="evidence" value="ECO:0007669"/>
    <property type="project" value="UniProtKB-KW"/>
</dbReference>
<keyword evidence="6 13" id="KW-0812">Transmembrane</keyword>
<comment type="caution">
    <text evidence="15">The sequence shown here is derived from an EMBL/GenBank/DDBJ whole genome shotgun (WGS) entry which is preliminary data.</text>
</comment>
<dbReference type="PANTHER" id="PTHR35864">
    <property type="entry name" value="ZINC METALLOPROTEASE MJ0611-RELATED"/>
    <property type="match status" value="1"/>
</dbReference>
<name>A0A928KVW2_9FIRM</name>
<evidence type="ECO:0000256" key="8">
    <source>
        <dbReference type="ARBA" id="ARBA00022801"/>
    </source>
</evidence>
<evidence type="ECO:0000256" key="4">
    <source>
        <dbReference type="ARBA" id="ARBA00022475"/>
    </source>
</evidence>
<dbReference type="InterPro" id="IPR044537">
    <property type="entry name" value="Rip2-like"/>
</dbReference>
<evidence type="ECO:0000256" key="10">
    <source>
        <dbReference type="ARBA" id="ARBA00022989"/>
    </source>
</evidence>
<comment type="subcellular location">
    <subcellularLocation>
        <location evidence="2">Cell membrane</location>
        <topology evidence="2">Multi-pass membrane protein</topology>
    </subcellularLocation>
</comment>
<keyword evidence="12 13" id="KW-0472">Membrane</keyword>
<evidence type="ECO:0000313" key="16">
    <source>
        <dbReference type="Proteomes" id="UP000754750"/>
    </source>
</evidence>